<evidence type="ECO:0000256" key="1">
    <source>
        <dbReference type="ARBA" id="ARBA00010333"/>
    </source>
</evidence>
<dbReference type="GO" id="GO:0006865">
    <property type="term" value="P:amino acid transport"/>
    <property type="evidence" value="ECO:0007669"/>
    <property type="project" value="TreeGrafter"/>
</dbReference>
<reference evidence="7" key="1">
    <citation type="journal article" date="2020" name="MBio">
        <title>Horizontal gene transfer to a defensive symbiont with a reduced genome amongst a multipartite beetle microbiome.</title>
        <authorList>
            <person name="Waterworth S.C."/>
            <person name="Florez L.V."/>
            <person name="Rees E.R."/>
            <person name="Hertweck C."/>
            <person name="Kaltenpoth M."/>
            <person name="Kwan J.C."/>
        </authorList>
    </citation>
    <scope>NUCLEOTIDE SEQUENCE [LARGE SCALE GENOMIC DNA]</scope>
</reference>
<comment type="caution">
    <text evidence="6">The sequence shown here is derived from an EMBL/GenBank/DDBJ whole genome shotgun (WGS) entry which is preliminary data.</text>
</comment>
<dbReference type="Pfam" id="PF00497">
    <property type="entry name" value="SBP_bac_3"/>
    <property type="match status" value="1"/>
</dbReference>
<dbReference type="PROSITE" id="PS51318">
    <property type="entry name" value="TAT"/>
    <property type="match status" value="1"/>
</dbReference>
<name>A0A7V8JU26_9BURK</name>
<accession>A0A7V8JU26</accession>
<dbReference type="SUPFAM" id="SSF53850">
    <property type="entry name" value="Periplasmic binding protein-like II"/>
    <property type="match status" value="1"/>
</dbReference>
<evidence type="ECO:0000256" key="3">
    <source>
        <dbReference type="ARBA" id="ARBA00022729"/>
    </source>
</evidence>
<dbReference type="InterPro" id="IPR006311">
    <property type="entry name" value="TAT_signal"/>
</dbReference>
<evidence type="ECO:0000259" key="5">
    <source>
        <dbReference type="SMART" id="SM00062"/>
    </source>
</evidence>
<feature type="signal peptide" evidence="4">
    <location>
        <begin position="1"/>
        <end position="38"/>
    </location>
</feature>
<dbReference type="Gene3D" id="3.40.190.10">
    <property type="entry name" value="Periplasmic binding protein-like II"/>
    <property type="match status" value="2"/>
</dbReference>
<dbReference type="Proteomes" id="UP000462435">
    <property type="component" value="Unassembled WGS sequence"/>
</dbReference>
<comment type="similarity">
    <text evidence="1">Belongs to the bacterial solute-binding protein 3 family.</text>
</comment>
<sequence length="287" mass="31064">MAKQTITPTLPPSRRRVRTAIAMASAASLLALSGAAQADATLDKIKSRHKVVVGVLLSGGPFGSIDPTTQKPVGWNIELARDIARQLGVDLETVQVQPSNRVQLLQQGKVDLLIAGMEWTQERNEILGFAPTPFYKVGGVAVVPNNSPIRRWEDLRGKEVCLSQGSNYAKPLTENYGATVKGFKSSSESLLALRGSNCVAAVHDATLLYPLLANNPEWKSYRVIAPELIPGNSVVWTRKGEQDTSAAIDKIVQGWHKSGWLIATEKKLDITPPSGALIELHDKFKAG</sequence>
<dbReference type="CDD" id="cd13693">
    <property type="entry name" value="PBP2_polar_AA"/>
    <property type="match status" value="1"/>
</dbReference>
<dbReference type="EMBL" id="WNDX01000077">
    <property type="protein sequence ID" value="KAF1042673.1"/>
    <property type="molecule type" value="Genomic_DNA"/>
</dbReference>
<gene>
    <name evidence="6" type="primary">glnH_3</name>
    <name evidence="6" type="ORF">GAK35_02589</name>
</gene>
<keyword evidence="3 4" id="KW-0732">Signal</keyword>
<feature type="chain" id="PRO_5031053568" evidence="4">
    <location>
        <begin position="39"/>
        <end position="287"/>
    </location>
</feature>
<feature type="domain" description="Solute-binding protein family 3/N-terminal" evidence="5">
    <location>
        <begin position="50"/>
        <end position="271"/>
    </location>
</feature>
<evidence type="ECO:0000313" key="6">
    <source>
        <dbReference type="EMBL" id="KAF1042673.1"/>
    </source>
</evidence>
<dbReference type="PANTHER" id="PTHR30085:SF6">
    <property type="entry name" value="ABC TRANSPORTER GLUTAMINE-BINDING PROTEIN GLNH"/>
    <property type="match status" value="1"/>
</dbReference>
<evidence type="ECO:0000256" key="4">
    <source>
        <dbReference type="SAM" id="SignalP"/>
    </source>
</evidence>
<dbReference type="InterPro" id="IPR001638">
    <property type="entry name" value="Solute-binding_3/MltF_N"/>
</dbReference>
<evidence type="ECO:0000313" key="7">
    <source>
        <dbReference type="Proteomes" id="UP000462435"/>
    </source>
</evidence>
<keyword evidence="2" id="KW-0813">Transport</keyword>
<organism evidence="6 7">
    <name type="scientific">Herbaspirillum frisingense</name>
    <dbReference type="NCBI Taxonomy" id="92645"/>
    <lineage>
        <taxon>Bacteria</taxon>
        <taxon>Pseudomonadati</taxon>
        <taxon>Pseudomonadota</taxon>
        <taxon>Betaproteobacteria</taxon>
        <taxon>Burkholderiales</taxon>
        <taxon>Oxalobacteraceae</taxon>
        <taxon>Herbaspirillum</taxon>
    </lineage>
</organism>
<dbReference type="AlphaFoldDB" id="A0A7V8JU26"/>
<dbReference type="InterPro" id="IPR051455">
    <property type="entry name" value="Bact_solute-bind_prot3"/>
</dbReference>
<dbReference type="PANTHER" id="PTHR30085">
    <property type="entry name" value="AMINO ACID ABC TRANSPORTER PERMEASE"/>
    <property type="match status" value="1"/>
</dbReference>
<dbReference type="SMART" id="SM00062">
    <property type="entry name" value="PBPb"/>
    <property type="match status" value="1"/>
</dbReference>
<protein>
    <submittedName>
        <fullName evidence="6">ABC transporter glutamine-binding protein GlnH</fullName>
    </submittedName>
</protein>
<dbReference type="GO" id="GO:0005576">
    <property type="term" value="C:extracellular region"/>
    <property type="evidence" value="ECO:0007669"/>
    <property type="project" value="TreeGrafter"/>
</dbReference>
<dbReference type="GO" id="GO:0030288">
    <property type="term" value="C:outer membrane-bounded periplasmic space"/>
    <property type="evidence" value="ECO:0007669"/>
    <property type="project" value="TreeGrafter"/>
</dbReference>
<proteinExistence type="inferred from homology"/>
<evidence type="ECO:0000256" key="2">
    <source>
        <dbReference type="ARBA" id="ARBA00022448"/>
    </source>
</evidence>